<name>A0A346NQ84_9ALTE</name>
<evidence type="ECO:0000313" key="3">
    <source>
        <dbReference type="Proteomes" id="UP000262073"/>
    </source>
</evidence>
<keyword evidence="2" id="KW-0540">Nuclease</keyword>
<keyword evidence="3" id="KW-1185">Reference proteome</keyword>
<proteinExistence type="predicted"/>
<dbReference type="Proteomes" id="UP000262073">
    <property type="component" value="Chromosome"/>
</dbReference>
<evidence type="ECO:0000313" key="2">
    <source>
        <dbReference type="EMBL" id="AXR07691.1"/>
    </source>
</evidence>
<dbReference type="PANTHER" id="PTHR14859">
    <property type="entry name" value="CALCOFLUOR WHITE HYPERSENSITIVE PROTEIN PRECURSOR"/>
    <property type="match status" value="1"/>
</dbReference>
<evidence type="ECO:0000259" key="1">
    <source>
        <dbReference type="Pfam" id="PF03372"/>
    </source>
</evidence>
<protein>
    <submittedName>
        <fullName evidence="2">Endonuclease</fullName>
    </submittedName>
</protein>
<dbReference type="Gene3D" id="3.60.10.10">
    <property type="entry name" value="Endonuclease/exonuclease/phosphatase"/>
    <property type="match status" value="1"/>
</dbReference>
<dbReference type="InterPro" id="IPR036691">
    <property type="entry name" value="Endo/exonu/phosph_ase_sf"/>
</dbReference>
<dbReference type="RefSeq" id="WP_108567308.1">
    <property type="nucleotide sequence ID" value="NZ_CP031769.1"/>
</dbReference>
<dbReference type="KEGG" id="salm:D0Y50_15780"/>
<keyword evidence="2" id="KW-0378">Hydrolase</keyword>
<dbReference type="GO" id="GO:0004519">
    <property type="term" value="F:endonuclease activity"/>
    <property type="evidence" value="ECO:0007669"/>
    <property type="project" value="UniProtKB-KW"/>
</dbReference>
<dbReference type="PANTHER" id="PTHR14859:SF15">
    <property type="entry name" value="ENDONUCLEASE_EXONUCLEASE_PHOSPHATASE DOMAIN-CONTAINING PROTEIN"/>
    <property type="match status" value="1"/>
</dbReference>
<keyword evidence="2" id="KW-0255">Endonuclease</keyword>
<dbReference type="Pfam" id="PF03372">
    <property type="entry name" value="Exo_endo_phos"/>
    <property type="match status" value="1"/>
</dbReference>
<dbReference type="InterPro" id="IPR005135">
    <property type="entry name" value="Endo/exonuclease/phosphatase"/>
</dbReference>
<dbReference type="SUPFAM" id="SSF56219">
    <property type="entry name" value="DNase I-like"/>
    <property type="match status" value="1"/>
</dbReference>
<accession>A0A346NQ84</accession>
<gene>
    <name evidence="2" type="ORF">D0Y50_15780</name>
</gene>
<organism evidence="2 3">
    <name type="scientific">Salinimonas sediminis</name>
    <dbReference type="NCBI Taxonomy" id="2303538"/>
    <lineage>
        <taxon>Bacteria</taxon>
        <taxon>Pseudomonadati</taxon>
        <taxon>Pseudomonadota</taxon>
        <taxon>Gammaproteobacteria</taxon>
        <taxon>Alteromonadales</taxon>
        <taxon>Alteromonadaceae</taxon>
        <taxon>Alteromonas/Salinimonas group</taxon>
        <taxon>Salinimonas</taxon>
    </lineage>
</organism>
<sequence length="249" mass="27993">MCRIISYNIHSGVGRDKKHDYRRIGNFLASCDADIVLLQEMDTRPAQREVVKDIKDICAGSVYHLVASPALTEDDGWYGNAVLTRFPVLSNQTLDVSQDGFQPRNIQTVMVQTPAGPLTVVNTHKGLKKQERRSQFAQLHEYIAERLQHTPTPLVLAGDFNEWQFFTSAFKALDDTLTQHKVGATFPSGFPLFSLDRVWTTPDLKVRRIRKLKNTQTKIMSDHLPVQLDIKMPDSAALSSPIAADKAYA</sequence>
<dbReference type="AlphaFoldDB" id="A0A346NQ84"/>
<dbReference type="EMBL" id="CP031769">
    <property type="protein sequence ID" value="AXR07691.1"/>
    <property type="molecule type" value="Genomic_DNA"/>
</dbReference>
<feature type="domain" description="Endonuclease/exonuclease/phosphatase" evidence="1">
    <location>
        <begin position="5"/>
        <end position="223"/>
    </location>
</feature>
<dbReference type="GO" id="GO:0016020">
    <property type="term" value="C:membrane"/>
    <property type="evidence" value="ECO:0007669"/>
    <property type="project" value="GOC"/>
</dbReference>
<dbReference type="GO" id="GO:0006506">
    <property type="term" value="P:GPI anchor biosynthetic process"/>
    <property type="evidence" value="ECO:0007669"/>
    <property type="project" value="TreeGrafter"/>
</dbReference>
<dbReference type="OrthoDB" id="5293344at2"/>
<dbReference type="InterPro" id="IPR051916">
    <property type="entry name" value="GPI-anchor_lipid_remodeler"/>
</dbReference>
<reference evidence="2 3" key="1">
    <citation type="submission" date="2018-08" db="EMBL/GenBank/DDBJ databases">
        <title>Salinimonas sediminis sp. nov., a piezophilic bacterium isolated from a deep-sea sediment sample from the New Britain Trench.</title>
        <authorList>
            <person name="Cao J."/>
        </authorList>
    </citation>
    <scope>NUCLEOTIDE SEQUENCE [LARGE SCALE GENOMIC DNA]</scope>
    <source>
        <strain evidence="2 3">N102</strain>
    </source>
</reference>